<dbReference type="Pfam" id="PF01223">
    <property type="entry name" value="Endonuclease_NS"/>
    <property type="match status" value="1"/>
</dbReference>
<keyword evidence="5 8" id="KW-0255">Endonuclease</keyword>
<keyword evidence="4 8" id="KW-0479">Metal-binding</keyword>
<dbReference type="PANTHER" id="PTHR13966">
    <property type="entry name" value="ENDONUCLEASE RELATED"/>
    <property type="match status" value="1"/>
</dbReference>
<dbReference type="SMART" id="SM00892">
    <property type="entry name" value="Endonuclease_NS"/>
    <property type="match status" value="1"/>
</dbReference>
<name>A0ABQ1I5J4_9ALTE</name>
<keyword evidence="3 8" id="KW-0540">Nuclease</keyword>
<feature type="domain" description="ENPP1-3/EXOG-like endonuclease/phosphodiesterase" evidence="9">
    <location>
        <begin position="42"/>
        <end position="236"/>
    </location>
</feature>
<accession>A0ABQ1I5J4</accession>
<evidence type="ECO:0000256" key="4">
    <source>
        <dbReference type="ARBA" id="ARBA00022723"/>
    </source>
</evidence>
<organism evidence="11 12">
    <name type="scientific">Agarivorans gilvus</name>
    <dbReference type="NCBI Taxonomy" id="680279"/>
    <lineage>
        <taxon>Bacteria</taxon>
        <taxon>Pseudomonadati</taxon>
        <taxon>Pseudomonadota</taxon>
        <taxon>Gammaproteobacteria</taxon>
        <taxon>Alteromonadales</taxon>
        <taxon>Alteromonadaceae</taxon>
        <taxon>Agarivorans</taxon>
    </lineage>
</organism>
<protein>
    <recommendedName>
        <fullName evidence="8">Endonuclease</fullName>
        <ecNumber evidence="8">3.1.30.-</ecNumber>
    </recommendedName>
</protein>
<keyword evidence="7" id="KW-0460">Magnesium</keyword>
<dbReference type="EC" id="3.1.30.-" evidence="8"/>
<dbReference type="SUPFAM" id="SSF54060">
    <property type="entry name" value="His-Me finger endonucleases"/>
    <property type="match status" value="1"/>
</dbReference>
<evidence type="ECO:0000313" key="11">
    <source>
        <dbReference type="EMBL" id="GGB10935.1"/>
    </source>
</evidence>
<keyword evidence="12" id="KW-1185">Reference proteome</keyword>
<comment type="cofactor">
    <cofactor evidence="1 8">
        <name>Mg(2+)</name>
        <dbReference type="ChEBI" id="CHEBI:18420"/>
    </cofactor>
</comment>
<dbReference type="InterPro" id="IPR018524">
    <property type="entry name" value="DNA/RNA_endonuclease_AS"/>
</dbReference>
<comment type="similarity">
    <text evidence="2 8">Belongs to the DNA/RNA non-specific endonuclease family.</text>
</comment>
<evidence type="ECO:0000256" key="6">
    <source>
        <dbReference type="ARBA" id="ARBA00022801"/>
    </source>
</evidence>
<dbReference type="SMART" id="SM00477">
    <property type="entry name" value="NUC"/>
    <property type="match status" value="1"/>
</dbReference>
<evidence type="ECO:0000259" key="10">
    <source>
        <dbReference type="SMART" id="SM00892"/>
    </source>
</evidence>
<reference evidence="12" key="1">
    <citation type="journal article" date="2019" name="Int. J. Syst. Evol. Microbiol.">
        <title>The Global Catalogue of Microorganisms (GCM) 10K type strain sequencing project: providing services to taxonomists for standard genome sequencing and annotation.</title>
        <authorList>
            <consortium name="The Broad Institute Genomics Platform"/>
            <consortium name="The Broad Institute Genome Sequencing Center for Infectious Disease"/>
            <person name="Wu L."/>
            <person name="Ma J."/>
        </authorList>
    </citation>
    <scope>NUCLEOTIDE SEQUENCE [LARGE SCALE GENOMIC DNA]</scope>
    <source>
        <strain evidence="12">CGMCC 1.10131</strain>
    </source>
</reference>
<dbReference type="InterPro" id="IPR020821">
    <property type="entry name" value="ENPP1-3/EXOG-like_nuc-like"/>
</dbReference>
<evidence type="ECO:0000256" key="3">
    <source>
        <dbReference type="ARBA" id="ARBA00022722"/>
    </source>
</evidence>
<evidence type="ECO:0000259" key="9">
    <source>
        <dbReference type="SMART" id="SM00477"/>
    </source>
</evidence>
<comment type="caution">
    <text evidence="11">The sequence shown here is derived from an EMBL/GenBank/DDBJ whole genome shotgun (WGS) entry which is preliminary data.</text>
</comment>
<sequence length="245" mass="27582">MKAWIAIPLLASGYLNASEFRTPNCPIGCPSLDIEGNIVIFERLYTLSQNKKTKFADWVAYEVDVLNFGTTTNRTWKNNPLLDENERLEKDDYSGASSKLDIDRGHQAPLASFVGSRYWPTLNYLSNITPQAKGLNQGPWKNLEEAVRDAVGFRENLYVITGTLYLNEMEDLPKADEAHAIPSDYYKIIYDDKGNSAAFLMNQQSTRDTDYCTTKKTISELRAIVPYTIPEGLADSNVIFARLGC</sequence>
<keyword evidence="6 8" id="KW-0378">Hydrolase</keyword>
<dbReference type="GO" id="GO:0004519">
    <property type="term" value="F:endonuclease activity"/>
    <property type="evidence" value="ECO:0007669"/>
    <property type="project" value="UniProtKB-KW"/>
</dbReference>
<evidence type="ECO:0000256" key="8">
    <source>
        <dbReference type="RuleBase" id="RU366055"/>
    </source>
</evidence>
<dbReference type="InterPro" id="IPR040255">
    <property type="entry name" value="Non-specific_endonuclease"/>
</dbReference>
<evidence type="ECO:0000256" key="1">
    <source>
        <dbReference type="ARBA" id="ARBA00001946"/>
    </source>
</evidence>
<dbReference type="RefSeq" id="WP_055733253.1">
    <property type="nucleotide sequence ID" value="NZ_BMDY01000015.1"/>
</dbReference>
<dbReference type="InterPro" id="IPR044929">
    <property type="entry name" value="DNA/RNA_non-sp_Endonuclease_sf"/>
</dbReference>
<proteinExistence type="inferred from homology"/>
<evidence type="ECO:0000256" key="7">
    <source>
        <dbReference type="ARBA" id="ARBA00022842"/>
    </source>
</evidence>
<feature type="domain" description="DNA/RNA non-specific endonuclease/pyrophosphatase/phosphodiesterase" evidence="10">
    <location>
        <begin position="41"/>
        <end position="236"/>
    </location>
</feature>
<dbReference type="EMBL" id="BMDY01000015">
    <property type="protein sequence ID" value="GGB10935.1"/>
    <property type="molecule type" value="Genomic_DNA"/>
</dbReference>
<evidence type="ECO:0000256" key="5">
    <source>
        <dbReference type="ARBA" id="ARBA00022759"/>
    </source>
</evidence>
<dbReference type="InterPro" id="IPR001604">
    <property type="entry name" value="Endo_G_ENPP1-like_dom"/>
</dbReference>
<dbReference type="InterPro" id="IPR044925">
    <property type="entry name" value="His-Me_finger_sf"/>
</dbReference>
<dbReference type="Proteomes" id="UP000651977">
    <property type="component" value="Unassembled WGS sequence"/>
</dbReference>
<dbReference type="Gene3D" id="3.40.570.10">
    <property type="entry name" value="Extracellular Endonuclease, subunit A"/>
    <property type="match status" value="1"/>
</dbReference>
<dbReference type="PROSITE" id="PS01070">
    <property type="entry name" value="NUCLEASE_NON_SPEC"/>
    <property type="match status" value="1"/>
</dbReference>
<dbReference type="PANTHER" id="PTHR13966:SF5">
    <property type="entry name" value="ENDONUCLEASE G, MITOCHONDRIAL"/>
    <property type="match status" value="1"/>
</dbReference>
<gene>
    <name evidence="11" type="ORF">GCM10007414_25440</name>
</gene>
<evidence type="ECO:0000313" key="12">
    <source>
        <dbReference type="Proteomes" id="UP000651977"/>
    </source>
</evidence>
<evidence type="ECO:0000256" key="2">
    <source>
        <dbReference type="ARBA" id="ARBA00010052"/>
    </source>
</evidence>